<comment type="caution">
    <text evidence="11">The sequence shown here is derived from an EMBL/GenBank/DDBJ whole genome shotgun (WGS) entry which is preliminary data.</text>
</comment>
<dbReference type="SUPFAM" id="SSF54631">
    <property type="entry name" value="CBS-domain pair"/>
    <property type="match status" value="2"/>
</dbReference>
<dbReference type="InterPro" id="IPR029787">
    <property type="entry name" value="Nucleotide_cyclase"/>
</dbReference>
<evidence type="ECO:0000256" key="5">
    <source>
        <dbReference type="PROSITE-ProRule" id="PRU00703"/>
    </source>
</evidence>
<feature type="domain" description="PAS" evidence="6">
    <location>
        <begin position="541"/>
        <end position="615"/>
    </location>
</feature>
<dbReference type="PROSITE" id="PS50883">
    <property type="entry name" value="EAL"/>
    <property type="match status" value="1"/>
</dbReference>
<evidence type="ECO:0000256" key="3">
    <source>
        <dbReference type="ARBA" id="ARBA00022636"/>
    </source>
</evidence>
<dbReference type="PROSITE" id="PS50887">
    <property type="entry name" value="GGDEF"/>
    <property type="match status" value="1"/>
</dbReference>
<dbReference type="InterPro" id="IPR043128">
    <property type="entry name" value="Rev_trsase/Diguanyl_cyclase"/>
</dbReference>
<dbReference type="RefSeq" id="WP_144360318.1">
    <property type="nucleotide sequence ID" value="NZ_VMNH01000027.1"/>
</dbReference>
<evidence type="ECO:0000259" key="7">
    <source>
        <dbReference type="PROSITE" id="PS50113"/>
    </source>
</evidence>
<dbReference type="Pfam" id="PF13426">
    <property type="entry name" value="PAS_9"/>
    <property type="match status" value="1"/>
</dbReference>
<dbReference type="Pfam" id="PF08448">
    <property type="entry name" value="PAS_4"/>
    <property type="match status" value="2"/>
</dbReference>
<dbReference type="GO" id="GO:0071732">
    <property type="term" value="P:cellular response to nitric oxide"/>
    <property type="evidence" value="ECO:0007669"/>
    <property type="project" value="UniProtKB-ARBA"/>
</dbReference>
<dbReference type="SMART" id="SM00267">
    <property type="entry name" value="GGDEF"/>
    <property type="match status" value="1"/>
</dbReference>
<dbReference type="PANTHER" id="PTHR44757:SF2">
    <property type="entry name" value="BIOFILM ARCHITECTURE MAINTENANCE PROTEIN MBAA"/>
    <property type="match status" value="1"/>
</dbReference>
<protein>
    <recommendedName>
        <fullName evidence="2">cyclic-guanylate-specific phosphodiesterase</fullName>
        <ecNumber evidence="2">3.1.4.52</ecNumber>
    </recommendedName>
</protein>
<dbReference type="InterPro" id="IPR052155">
    <property type="entry name" value="Biofilm_reg_signaling"/>
</dbReference>
<name>A0A557RY48_9GAMM</name>
<dbReference type="Gene3D" id="3.20.20.450">
    <property type="entry name" value="EAL domain"/>
    <property type="match status" value="1"/>
</dbReference>
<evidence type="ECO:0000313" key="11">
    <source>
        <dbReference type="EMBL" id="TVO70038.1"/>
    </source>
</evidence>
<keyword evidence="12" id="KW-1185">Reference proteome</keyword>
<feature type="domain" description="CBS" evidence="10">
    <location>
        <begin position="10"/>
        <end position="66"/>
    </location>
</feature>
<accession>A0A557RY48</accession>
<dbReference type="FunFam" id="3.30.70.270:FF:000001">
    <property type="entry name" value="Diguanylate cyclase domain protein"/>
    <property type="match status" value="1"/>
</dbReference>
<gene>
    <name evidence="11" type="ORF">FHP88_17100</name>
</gene>
<organism evidence="11 12">
    <name type="scientific">Sedimenticola selenatireducens</name>
    <dbReference type="NCBI Taxonomy" id="191960"/>
    <lineage>
        <taxon>Bacteria</taxon>
        <taxon>Pseudomonadati</taxon>
        <taxon>Pseudomonadota</taxon>
        <taxon>Gammaproteobacteria</taxon>
        <taxon>Chromatiales</taxon>
        <taxon>Sedimenticolaceae</taxon>
        <taxon>Sedimenticola</taxon>
    </lineage>
</organism>
<dbReference type="InterPro" id="IPR029016">
    <property type="entry name" value="GAF-like_dom_sf"/>
</dbReference>
<feature type="domain" description="PAS" evidence="6">
    <location>
        <begin position="970"/>
        <end position="1028"/>
    </location>
</feature>
<evidence type="ECO:0000256" key="1">
    <source>
        <dbReference type="ARBA" id="ARBA00001946"/>
    </source>
</evidence>
<dbReference type="InterPro" id="IPR001633">
    <property type="entry name" value="EAL_dom"/>
</dbReference>
<dbReference type="SUPFAM" id="SSF141868">
    <property type="entry name" value="EAL domain-like"/>
    <property type="match status" value="1"/>
</dbReference>
<dbReference type="EMBL" id="VMNH01000027">
    <property type="protein sequence ID" value="TVO70038.1"/>
    <property type="molecule type" value="Genomic_DNA"/>
</dbReference>
<comment type="catalytic activity">
    <reaction evidence="4">
        <text>3',3'-c-di-GMP + H2O = 5'-phosphoguanylyl(3'-&gt;5')guanosine + H(+)</text>
        <dbReference type="Rhea" id="RHEA:24902"/>
        <dbReference type="ChEBI" id="CHEBI:15377"/>
        <dbReference type="ChEBI" id="CHEBI:15378"/>
        <dbReference type="ChEBI" id="CHEBI:58754"/>
        <dbReference type="ChEBI" id="CHEBI:58805"/>
        <dbReference type="EC" id="3.1.4.52"/>
    </reaction>
    <physiologicalReaction direction="left-to-right" evidence="4">
        <dbReference type="Rhea" id="RHEA:24903"/>
    </physiologicalReaction>
</comment>
<dbReference type="NCBIfam" id="TIGR00229">
    <property type="entry name" value="sensory_box"/>
    <property type="match status" value="5"/>
</dbReference>
<dbReference type="InterPro" id="IPR000700">
    <property type="entry name" value="PAS-assoc_C"/>
</dbReference>
<dbReference type="SUPFAM" id="SSF55073">
    <property type="entry name" value="Nucleotide cyclase"/>
    <property type="match status" value="1"/>
</dbReference>
<reference evidence="11 12" key="1">
    <citation type="submission" date="2019-07" db="EMBL/GenBank/DDBJ databases">
        <title>The pathways for chlorine oxyanion respiration interact through the shared metabolite chlorate.</title>
        <authorList>
            <person name="Barnum T.P."/>
            <person name="Cheng Y."/>
            <person name="Hill K.A."/>
            <person name="Lucas L.N."/>
            <person name="Carlson H.K."/>
            <person name="Coates J.D."/>
        </authorList>
    </citation>
    <scope>NUCLEOTIDE SEQUENCE [LARGE SCALE GENOMIC DNA]</scope>
    <source>
        <strain evidence="11 12">BK-1</strain>
    </source>
</reference>
<evidence type="ECO:0000259" key="6">
    <source>
        <dbReference type="PROSITE" id="PS50112"/>
    </source>
</evidence>
<dbReference type="Gene3D" id="3.30.70.270">
    <property type="match status" value="1"/>
</dbReference>
<dbReference type="Pfam" id="PF13185">
    <property type="entry name" value="GAF_2"/>
    <property type="match status" value="1"/>
</dbReference>
<dbReference type="SUPFAM" id="SSF55781">
    <property type="entry name" value="GAF domain-like"/>
    <property type="match status" value="1"/>
</dbReference>
<evidence type="ECO:0000259" key="8">
    <source>
        <dbReference type="PROSITE" id="PS50883"/>
    </source>
</evidence>
<feature type="domain" description="PAC" evidence="7">
    <location>
        <begin position="364"/>
        <end position="416"/>
    </location>
</feature>
<dbReference type="Gene3D" id="3.10.580.10">
    <property type="entry name" value="CBS-domain"/>
    <property type="match status" value="2"/>
</dbReference>
<dbReference type="Proteomes" id="UP000316649">
    <property type="component" value="Unassembled WGS sequence"/>
</dbReference>
<dbReference type="PROSITE" id="PS50113">
    <property type="entry name" value="PAC"/>
    <property type="match status" value="5"/>
</dbReference>
<dbReference type="SMART" id="SM00086">
    <property type="entry name" value="PAC"/>
    <property type="match status" value="5"/>
</dbReference>
<dbReference type="GO" id="GO:0071111">
    <property type="term" value="F:cyclic-guanylate-specific phosphodiesterase activity"/>
    <property type="evidence" value="ECO:0007669"/>
    <property type="project" value="UniProtKB-EC"/>
</dbReference>
<dbReference type="InterPro" id="IPR001610">
    <property type="entry name" value="PAC"/>
</dbReference>
<dbReference type="Pfam" id="PF00571">
    <property type="entry name" value="CBS"/>
    <property type="match status" value="4"/>
</dbReference>
<feature type="domain" description="PAC" evidence="7">
    <location>
        <begin position="752"/>
        <end position="804"/>
    </location>
</feature>
<dbReference type="CDD" id="cd01949">
    <property type="entry name" value="GGDEF"/>
    <property type="match status" value="1"/>
</dbReference>
<dbReference type="InterPro" id="IPR000014">
    <property type="entry name" value="PAS"/>
</dbReference>
<evidence type="ECO:0000256" key="2">
    <source>
        <dbReference type="ARBA" id="ARBA00012282"/>
    </source>
</evidence>
<dbReference type="Pfam" id="PF08447">
    <property type="entry name" value="PAS_3"/>
    <property type="match status" value="3"/>
</dbReference>
<feature type="domain" description="PAC" evidence="7">
    <location>
        <begin position="620"/>
        <end position="673"/>
    </location>
</feature>
<feature type="domain" description="CBS" evidence="10">
    <location>
        <begin position="140"/>
        <end position="195"/>
    </location>
</feature>
<dbReference type="PROSITE" id="PS50112">
    <property type="entry name" value="PAS"/>
    <property type="match status" value="4"/>
</dbReference>
<evidence type="ECO:0000259" key="10">
    <source>
        <dbReference type="PROSITE" id="PS51371"/>
    </source>
</evidence>
<dbReference type="InterPro" id="IPR035919">
    <property type="entry name" value="EAL_sf"/>
</dbReference>
<dbReference type="SUPFAM" id="SSF55785">
    <property type="entry name" value="PYP-like sensor domain (PAS domain)"/>
    <property type="match status" value="6"/>
</dbReference>
<dbReference type="InterPro" id="IPR013656">
    <property type="entry name" value="PAS_4"/>
</dbReference>
<dbReference type="OrthoDB" id="9813913at2"/>
<dbReference type="SMART" id="SM00052">
    <property type="entry name" value="EAL"/>
    <property type="match status" value="1"/>
</dbReference>
<dbReference type="InterPro" id="IPR000160">
    <property type="entry name" value="GGDEF_dom"/>
</dbReference>
<evidence type="ECO:0000259" key="9">
    <source>
        <dbReference type="PROSITE" id="PS50887"/>
    </source>
</evidence>
<proteinExistence type="predicted"/>
<keyword evidence="3" id="KW-0973">c-di-GMP</keyword>
<dbReference type="Pfam" id="PF00990">
    <property type="entry name" value="GGDEF"/>
    <property type="match status" value="1"/>
</dbReference>
<dbReference type="InterPro" id="IPR000644">
    <property type="entry name" value="CBS_dom"/>
</dbReference>
<dbReference type="SMART" id="SM00116">
    <property type="entry name" value="CBS"/>
    <property type="match status" value="4"/>
</dbReference>
<dbReference type="InterPro" id="IPR046342">
    <property type="entry name" value="CBS_dom_sf"/>
</dbReference>
<dbReference type="PROSITE" id="PS51371">
    <property type="entry name" value="CBS"/>
    <property type="match status" value="4"/>
</dbReference>
<dbReference type="CDD" id="cd01948">
    <property type="entry name" value="EAL"/>
    <property type="match status" value="1"/>
</dbReference>
<dbReference type="Gene3D" id="3.30.450.40">
    <property type="match status" value="1"/>
</dbReference>
<evidence type="ECO:0000313" key="12">
    <source>
        <dbReference type="Proteomes" id="UP000316649"/>
    </source>
</evidence>
<dbReference type="SMART" id="SM00091">
    <property type="entry name" value="PAS"/>
    <property type="match status" value="6"/>
</dbReference>
<feature type="domain" description="PAC" evidence="7">
    <location>
        <begin position="1165"/>
        <end position="1217"/>
    </location>
</feature>
<dbReference type="PANTHER" id="PTHR44757">
    <property type="entry name" value="DIGUANYLATE CYCLASE DGCP"/>
    <property type="match status" value="1"/>
</dbReference>
<dbReference type="Gene3D" id="2.10.70.100">
    <property type="match status" value="2"/>
</dbReference>
<dbReference type="NCBIfam" id="TIGR00254">
    <property type="entry name" value="GGDEF"/>
    <property type="match status" value="1"/>
</dbReference>
<dbReference type="InterPro" id="IPR035965">
    <property type="entry name" value="PAS-like_dom_sf"/>
</dbReference>
<feature type="domain" description="PAC" evidence="7">
    <location>
        <begin position="490"/>
        <end position="540"/>
    </location>
</feature>
<dbReference type="InterPro" id="IPR013655">
    <property type="entry name" value="PAS_fold_3"/>
</dbReference>
<dbReference type="CDD" id="cd00130">
    <property type="entry name" value="PAS"/>
    <property type="match status" value="5"/>
</dbReference>
<feature type="domain" description="GGDEF" evidence="9">
    <location>
        <begin position="1249"/>
        <end position="1382"/>
    </location>
</feature>
<dbReference type="Gene3D" id="3.30.450.20">
    <property type="entry name" value="PAS domain"/>
    <property type="match status" value="6"/>
</dbReference>
<dbReference type="InterPro" id="IPR003018">
    <property type="entry name" value="GAF"/>
</dbReference>
<keyword evidence="5" id="KW-0129">CBS domain</keyword>
<feature type="domain" description="PAS" evidence="6">
    <location>
        <begin position="1089"/>
        <end position="1138"/>
    </location>
</feature>
<feature type="domain" description="CBS" evidence="10">
    <location>
        <begin position="75"/>
        <end position="135"/>
    </location>
</feature>
<comment type="cofactor">
    <cofactor evidence="1">
        <name>Mg(2+)</name>
        <dbReference type="ChEBI" id="CHEBI:18420"/>
    </cofactor>
</comment>
<feature type="domain" description="PAS" evidence="6">
    <location>
        <begin position="417"/>
        <end position="495"/>
    </location>
</feature>
<dbReference type="CDD" id="cd02205">
    <property type="entry name" value="CBS_pair_SF"/>
    <property type="match status" value="1"/>
</dbReference>
<evidence type="ECO:0000256" key="4">
    <source>
        <dbReference type="ARBA" id="ARBA00051114"/>
    </source>
</evidence>
<feature type="domain" description="CBS" evidence="10">
    <location>
        <begin position="204"/>
        <end position="260"/>
    </location>
</feature>
<dbReference type="Pfam" id="PF00563">
    <property type="entry name" value="EAL"/>
    <property type="match status" value="1"/>
</dbReference>
<dbReference type="EC" id="3.1.4.52" evidence="2"/>
<sequence>MDSLLLLDILTSPTITLSPDASAESALKLMRSGSMSALVVVNQEQYPVGIFTEHDSLKMAYSGIDPKMATVAEVMGKPPLVATSDVNYREGYKLISEHFVRNLIVVDDAGRLVGLVTENDFLKHLSWEFMVHFKRVGILMTRNVVVLEKQASVKDAVDLMVNMQVSSVVVVDENRPVGIFTERDMVLLEAATNDLKSISLAEVMSAPVISITENMTLPEAIALMEEASTRRLVVTDENDSVVGIITHQDIVKQLYDRHIEYLLESLKEQDLELIQLRDQIRVERALRLSEDRLAESQRLTHIGSWELNHVERTLWCSDEAYRIFGFDAEQDAASYDLFLNHVHSDDRQLVEQTFHDAVAHHKPYELIHRLQHDDGEIRYVIGRCETFYDEGGTAVRSIGTVQDITQHHQAELVTKQNHLLLDSVVDGSADPIFVKDEKGVYIFANQALANLVNKTTEEIVGQTDYAFFPEEIANNFRADDLEVMAKKSNETFDEEVIVDDKSMIYLTTKGPLILDGEIKGIFGIARDITPLRQARNELHNRERFISRVLGSSLTGIYIYNLTEGKNDYINARYSGLTGYSLEEINDMPSETFINLFHPDNREEILAHMSSFTHAEDGEVKKIEYRFLKSDGDWMWCLSWDSVFERDESGAVIRFIGTFVDITEQKSATDELTRITSDLARAQRVAKMGNWTYSVPDKTIQWSRGMFDIFGREADDSHLNYETLLSWIHPLDRANHDAYMQKMLALTPGKTIDILRYRLIRPNQEVRWVEITFECEFNEEAQPYIFFGTAQDITHQKMGEELLLGQQHILELISRGSTSLTNIFEEIVSLAESQFSDIAASILLLENNQFRLGAAPSMPDAYNALLDGLVIGPNVGSCGTAAYRAERVIVADVATDPLWVDYRDLGARVGFRACWSEPVLDAGRKVLGTFALYRSTAGEPTLAEIHLIEGMARLASIAIERIQSEQLLSRADSEWTQVMDNYTDVIYLADMNRQLLRANKSFYKMIGATAEQCLGRSIEELLHPQGEEEACPICIAQKAQIETVITMEPGDAFNPTDKPMEVSQRLVFDKNDKPCAMLVSIHDLSHTRKTEERLRLAASVFDNTDEGVVITDTNSTVIEVNRAFTDITGYTRQEVVGQNPRILKSGHHDESFYRDLWSAIQETDRWRGELWNRRKDGSIYPEWMTISCVRDRDGALTHYIGVFTDISQIKRSQEQLDHLAHHDSLTNLPNRLLLHERLDQAIKHAERSHTQLAVIFIDLDNFKNINDSLGHPIGDQLLQSVAVKLSKSLRQGDTVARLGGDEFVLLLDEIDQSDHAAVMARKIKNIFAAPFLLDNHEIHVTTSMGICLYPQDGTDRETLLRNADAAMYRAKQAGRDNFQYYTKELTQNAFERVLLESSLRKAIEQNQLALLYQPQLMIENDKVVGVEALIRWNHPDLGMISPVKFIPIAEETGLIHLIGRWVMRTACKQGMAWLKSGVEFGRIAINLSGPEMQRKDLASQIKLILTETGFPAERMELEVTESFIMQGAASAVSQLNELRELGVTLSIDDFGTGYSSLSYLKQLPIHKLKVDRSFVSDIPDDKDDMAITQAIIAMGHSLGLNVIAEGVETMEQVSFLKQAGCLEVQGFLYSKPISPDEIITFLSRSKPIEA</sequence>
<dbReference type="FunFam" id="3.20.20.450:FF:000001">
    <property type="entry name" value="Cyclic di-GMP phosphodiesterase yahA"/>
    <property type="match status" value="1"/>
</dbReference>
<feature type="domain" description="EAL" evidence="8">
    <location>
        <begin position="1391"/>
        <end position="1645"/>
    </location>
</feature>
<dbReference type="SMART" id="SM00065">
    <property type="entry name" value="GAF"/>
    <property type="match status" value="1"/>
</dbReference>